<dbReference type="AlphaFoldDB" id="A0A0P6FSM9"/>
<reference evidence="2" key="1">
    <citation type="submission" date="2015-10" db="EMBL/GenBank/DDBJ databases">
        <title>EvidentialGene: Evidence-directed Construction of Complete mRNA Transcriptomes without Genomes.</title>
        <authorList>
            <person name="Gilbert D.G."/>
        </authorList>
    </citation>
    <scope>NUCLEOTIDE SEQUENCE</scope>
</reference>
<dbReference type="OrthoDB" id="6423516at2759"/>
<protein>
    <submittedName>
        <fullName evidence="2">Cuticle protein</fullName>
    </submittedName>
</protein>
<dbReference type="GO" id="GO:0042302">
    <property type="term" value="F:structural constituent of cuticle"/>
    <property type="evidence" value="ECO:0007669"/>
    <property type="project" value="UniProtKB-UniRule"/>
</dbReference>
<dbReference type="GO" id="GO:0005615">
    <property type="term" value="C:extracellular space"/>
    <property type="evidence" value="ECO:0007669"/>
    <property type="project" value="TreeGrafter"/>
</dbReference>
<dbReference type="PROSITE" id="PS51155">
    <property type="entry name" value="CHIT_BIND_RR_2"/>
    <property type="match status" value="1"/>
</dbReference>
<proteinExistence type="predicted"/>
<evidence type="ECO:0000256" key="1">
    <source>
        <dbReference type="ARBA" id="ARBA00022460"/>
    </source>
</evidence>
<dbReference type="PANTHER" id="PTHR12236:SF79">
    <property type="entry name" value="CUTICULAR PROTEIN 50CB-RELATED"/>
    <property type="match status" value="1"/>
</dbReference>
<dbReference type="EMBL" id="GDIQ01043626">
    <property type="protein sequence ID" value="JAN51111.1"/>
    <property type="molecule type" value="Transcribed_RNA"/>
</dbReference>
<dbReference type="InterPro" id="IPR000618">
    <property type="entry name" value="Insect_cuticle"/>
</dbReference>
<dbReference type="PANTHER" id="PTHR12236">
    <property type="entry name" value="STRUCTURAL CONTITUENT OF CUTICLE"/>
    <property type="match status" value="1"/>
</dbReference>
<sequence>MYNCFESLHSSYNMKCIVFAALLAVVAAGTYKVADYAPKYAAPVEEDNYEKQPYSCTWDVKDEETYNDFVHSEKSDGKVISGSYRVELPDGRTQIVNYRADENGNVADVIYEGEAQYPDEKEYKAATYEAPAYPAPAYKAPAYSAPAYKAPAYPAPAYKAPAYSAPAYKAPAYSAPAYKAPAYSAPAYKAPAYSAPEYKAPSYSASEYQAAASYATPIFRSAYKAPAYPTYSEY</sequence>
<name>A0A0P6FSM9_9CRUS</name>
<dbReference type="InterPro" id="IPR051217">
    <property type="entry name" value="Insect_Cuticle_Struc_Prot"/>
</dbReference>
<evidence type="ECO:0000313" key="2">
    <source>
        <dbReference type="EMBL" id="JAN51111.1"/>
    </source>
</evidence>
<dbReference type="GO" id="GO:0031012">
    <property type="term" value="C:extracellular matrix"/>
    <property type="evidence" value="ECO:0007669"/>
    <property type="project" value="TreeGrafter"/>
</dbReference>
<dbReference type="Pfam" id="PF00379">
    <property type="entry name" value="Chitin_bind_4"/>
    <property type="match status" value="1"/>
</dbReference>
<keyword evidence="1" id="KW-0193">Cuticle</keyword>
<accession>A0A0P6FSM9</accession>
<organism evidence="2">
    <name type="scientific">Daphnia magna</name>
    <dbReference type="NCBI Taxonomy" id="35525"/>
    <lineage>
        <taxon>Eukaryota</taxon>
        <taxon>Metazoa</taxon>
        <taxon>Ecdysozoa</taxon>
        <taxon>Arthropoda</taxon>
        <taxon>Crustacea</taxon>
        <taxon>Branchiopoda</taxon>
        <taxon>Diplostraca</taxon>
        <taxon>Cladocera</taxon>
        <taxon>Anomopoda</taxon>
        <taxon>Daphniidae</taxon>
        <taxon>Daphnia</taxon>
    </lineage>
</organism>